<evidence type="ECO:0008006" key="4">
    <source>
        <dbReference type="Google" id="ProtNLM"/>
    </source>
</evidence>
<organism evidence="2 3">
    <name type="scientific">Rhodococcus tukisamuensis</name>
    <dbReference type="NCBI Taxonomy" id="168276"/>
    <lineage>
        <taxon>Bacteria</taxon>
        <taxon>Bacillati</taxon>
        <taxon>Actinomycetota</taxon>
        <taxon>Actinomycetes</taxon>
        <taxon>Mycobacteriales</taxon>
        <taxon>Nocardiaceae</taxon>
        <taxon>Rhodococcus</taxon>
    </lineage>
</organism>
<dbReference type="InterPro" id="IPR043504">
    <property type="entry name" value="Peptidase_S1_PA_chymotrypsin"/>
</dbReference>
<dbReference type="Proteomes" id="UP000199417">
    <property type="component" value="Unassembled WGS sequence"/>
</dbReference>
<evidence type="ECO:0000256" key="1">
    <source>
        <dbReference type="SAM" id="SignalP"/>
    </source>
</evidence>
<dbReference type="InterPro" id="IPR009003">
    <property type="entry name" value="Peptidase_S1_PA"/>
</dbReference>
<feature type="chain" id="PRO_5011792381" description="Peptidase S1 family protein" evidence="1">
    <location>
        <begin position="27"/>
        <end position="217"/>
    </location>
</feature>
<evidence type="ECO:0000313" key="3">
    <source>
        <dbReference type="Proteomes" id="UP000199417"/>
    </source>
</evidence>
<gene>
    <name evidence="2" type="ORF">SAMN05444580_10379</name>
</gene>
<protein>
    <recommendedName>
        <fullName evidence="4">Peptidase S1 family protein</fullName>
    </recommendedName>
</protein>
<dbReference type="Gene3D" id="2.40.10.10">
    <property type="entry name" value="Trypsin-like serine proteases"/>
    <property type="match status" value="2"/>
</dbReference>
<dbReference type="AlphaFoldDB" id="A0A1G6SB47"/>
<accession>A0A1G6SB47</accession>
<dbReference type="RefSeq" id="WP_072843434.1">
    <property type="nucleotide sequence ID" value="NZ_FNAB01000003.1"/>
</dbReference>
<reference evidence="2 3" key="1">
    <citation type="submission" date="2016-10" db="EMBL/GenBank/DDBJ databases">
        <authorList>
            <person name="de Groot N.N."/>
        </authorList>
    </citation>
    <scope>NUCLEOTIDE SEQUENCE [LARGE SCALE GENOMIC DNA]</scope>
    <source>
        <strain evidence="2 3">JCM 11308</strain>
    </source>
</reference>
<dbReference type="SUPFAM" id="SSF50494">
    <property type="entry name" value="Trypsin-like serine proteases"/>
    <property type="match status" value="1"/>
</dbReference>
<dbReference type="STRING" id="168276.SAMN05444580_10379"/>
<name>A0A1G6SB47_9NOCA</name>
<keyword evidence="1" id="KW-0732">Signal</keyword>
<keyword evidence="3" id="KW-1185">Reference proteome</keyword>
<sequence>MLKRIALLIVTAMAMFGFLAVGPAAAAERAVLGGGSGILLGGEAMCTLTTIGHDNAGRLVGITAGHCGEPGMAVEAPDRQDLGVLGHMVAKSRELDYSVIEFDASRVTPVNRVGNVTITGIGAPASFPAIVCKEGLTTGNTCGVVWGDLLQSNETWTQMCVIEGDSGSPVVLGTTLVGMVNAYVGFACLGPELGTNIDVIMGDINARGGAGAGFRPI</sequence>
<proteinExistence type="predicted"/>
<dbReference type="EMBL" id="FNAB01000003">
    <property type="protein sequence ID" value="SDD14140.1"/>
    <property type="molecule type" value="Genomic_DNA"/>
</dbReference>
<feature type="signal peptide" evidence="1">
    <location>
        <begin position="1"/>
        <end position="26"/>
    </location>
</feature>
<evidence type="ECO:0000313" key="2">
    <source>
        <dbReference type="EMBL" id="SDD14140.1"/>
    </source>
</evidence>